<organism evidence="2 3">
    <name type="scientific">Aedes albopictus</name>
    <name type="common">Asian tiger mosquito</name>
    <name type="synonym">Stegomyia albopicta</name>
    <dbReference type="NCBI Taxonomy" id="7160"/>
    <lineage>
        <taxon>Eukaryota</taxon>
        <taxon>Metazoa</taxon>
        <taxon>Ecdysozoa</taxon>
        <taxon>Arthropoda</taxon>
        <taxon>Hexapoda</taxon>
        <taxon>Insecta</taxon>
        <taxon>Pterygota</taxon>
        <taxon>Neoptera</taxon>
        <taxon>Endopterygota</taxon>
        <taxon>Diptera</taxon>
        <taxon>Nematocera</taxon>
        <taxon>Culicoidea</taxon>
        <taxon>Culicidae</taxon>
        <taxon>Culicinae</taxon>
        <taxon>Aedini</taxon>
        <taxon>Aedes</taxon>
        <taxon>Stegomyia</taxon>
    </lineage>
</organism>
<evidence type="ECO:0008006" key="4">
    <source>
        <dbReference type="Google" id="ProtNLM"/>
    </source>
</evidence>
<feature type="transmembrane region" description="Helical" evidence="1">
    <location>
        <begin position="24"/>
        <end position="46"/>
    </location>
</feature>
<dbReference type="PANTHER" id="PTHR47412:SF1">
    <property type="entry name" value="FI01434P-RELATED"/>
    <property type="match status" value="1"/>
</dbReference>
<proteinExistence type="predicted"/>
<dbReference type="EnsemblMetazoa" id="AALFPA23_004229.R5071">
    <property type="protein sequence ID" value="AALFPA23_004229.P5071"/>
    <property type="gene ID" value="AALFPA23_004229"/>
</dbReference>
<dbReference type="EnsemblMetazoa" id="AALFPA23_004229.R5072">
    <property type="protein sequence ID" value="AALFPA23_004229.P5072"/>
    <property type="gene ID" value="AALFPA23_004229"/>
</dbReference>
<evidence type="ECO:0000313" key="3">
    <source>
        <dbReference type="Proteomes" id="UP000069940"/>
    </source>
</evidence>
<reference evidence="3" key="1">
    <citation type="journal article" date="2015" name="Proc. Natl. Acad. Sci. U.S.A.">
        <title>Genome sequence of the Asian Tiger mosquito, Aedes albopictus, reveals insights into its biology, genetics, and evolution.</title>
        <authorList>
            <person name="Chen X.G."/>
            <person name="Jiang X."/>
            <person name="Gu J."/>
            <person name="Xu M."/>
            <person name="Wu Y."/>
            <person name="Deng Y."/>
            <person name="Zhang C."/>
            <person name="Bonizzoni M."/>
            <person name="Dermauw W."/>
            <person name="Vontas J."/>
            <person name="Armbruster P."/>
            <person name="Huang X."/>
            <person name="Yang Y."/>
            <person name="Zhang H."/>
            <person name="He W."/>
            <person name="Peng H."/>
            <person name="Liu Y."/>
            <person name="Wu K."/>
            <person name="Chen J."/>
            <person name="Lirakis M."/>
            <person name="Topalis P."/>
            <person name="Van Leeuwen T."/>
            <person name="Hall A.B."/>
            <person name="Jiang X."/>
            <person name="Thorpe C."/>
            <person name="Mueller R.L."/>
            <person name="Sun C."/>
            <person name="Waterhouse R.M."/>
            <person name="Yan G."/>
            <person name="Tu Z.J."/>
            <person name="Fang X."/>
            <person name="James A.A."/>
        </authorList>
    </citation>
    <scope>NUCLEOTIDE SEQUENCE [LARGE SCALE GENOMIC DNA]</scope>
    <source>
        <strain evidence="3">Foshan</strain>
    </source>
</reference>
<dbReference type="Pfam" id="PF13896">
    <property type="entry name" value="Glyco_transf_49"/>
    <property type="match status" value="1"/>
</dbReference>
<dbReference type="RefSeq" id="XP_062705282.1">
    <property type="nucleotide sequence ID" value="XM_062849298.1"/>
</dbReference>
<keyword evidence="1" id="KW-0472">Membrane</keyword>
<keyword evidence="1" id="KW-1133">Transmembrane helix</keyword>
<evidence type="ECO:0000256" key="1">
    <source>
        <dbReference type="SAM" id="Phobius"/>
    </source>
</evidence>
<keyword evidence="1" id="KW-0812">Transmembrane</keyword>
<dbReference type="Proteomes" id="UP000069940">
    <property type="component" value="Unassembled WGS sequence"/>
</dbReference>
<evidence type="ECO:0000313" key="2">
    <source>
        <dbReference type="EnsemblMetazoa" id="AALFPA23_004229.P5072"/>
    </source>
</evidence>
<dbReference type="GeneID" id="109623402"/>
<accession>A0ABM1XZ91</accession>
<protein>
    <recommendedName>
        <fullName evidence="4">Glycosyltransferase</fullName>
    </recommendedName>
</protein>
<name>A0ABM1XZ91_AEDAL</name>
<dbReference type="RefSeq" id="XP_062705283.1">
    <property type="nucleotide sequence ID" value="XM_062849299.1"/>
</dbReference>
<reference evidence="2" key="2">
    <citation type="submission" date="2025-05" db="UniProtKB">
        <authorList>
            <consortium name="EnsemblMetazoa"/>
        </authorList>
    </citation>
    <scope>IDENTIFICATION</scope>
    <source>
        <strain evidence="2">Foshan</strain>
    </source>
</reference>
<sequence>MFSNNSSKVAYKRLNVQRVPDKSIILKLVIPIVVLFFVIFCIIGLLTPRPTNRYDWYEGSTDVQPLVNDSNTLETLKHLLNCKSVDDRPRIETRGDFYVLKNFIKPKRPPPECHESITYTTHGDYRFLDNMIPLLERWQGPLSLAVYAPGEEFGIAIESLRYLIYCDRQSYLMDEHASVHLYFDFERMPPKPIDFYKDLLRTPLDCPSENASTYLPSLENPSNHTYPVNVGRNIARDAAQTHFVLASDIELYPNPGFIEMFLKMIAQPVYRYTLNTPSVYVLPVFEVADSSPVPEDKIELLRMLKTGDAIMFHEKICALCHTVPNYDEWLAIVKADKTMDILVTAKREGRFDLWEPIYVGTKREPQYQERLNWEGKFDKMTQGYIMCVLGYNFHVLDNGFLVHKPGFKNVTEAARPDQEKVQRKFVEEVIFEELKVLYGKNKHCRL</sequence>
<keyword evidence="3" id="KW-1185">Reference proteome</keyword>
<dbReference type="PANTHER" id="PTHR47412">
    <property type="entry name" value="FI01434P-RELATED"/>
    <property type="match status" value="1"/>
</dbReference>